<keyword evidence="3 6" id="KW-0808">Transferase</keyword>
<dbReference type="EC" id="2.1.1.37" evidence="1"/>
<dbReference type="PRINTS" id="PR00105">
    <property type="entry name" value="C5METTRFRASE"/>
</dbReference>
<dbReference type="PROSITE" id="PS00095">
    <property type="entry name" value="C5_MTASE_2"/>
    <property type="match status" value="1"/>
</dbReference>
<evidence type="ECO:0000256" key="5">
    <source>
        <dbReference type="ARBA" id="ARBA00022747"/>
    </source>
</evidence>
<dbReference type="Proteomes" id="UP000468828">
    <property type="component" value="Unassembled WGS sequence"/>
</dbReference>
<dbReference type="SUPFAM" id="SSF53335">
    <property type="entry name" value="S-adenosyl-L-methionine-dependent methyltransferases"/>
    <property type="match status" value="1"/>
</dbReference>
<dbReference type="InterPro" id="IPR001525">
    <property type="entry name" value="C5_MeTfrase"/>
</dbReference>
<dbReference type="PANTHER" id="PTHR10629">
    <property type="entry name" value="CYTOSINE-SPECIFIC METHYLTRANSFERASE"/>
    <property type="match status" value="1"/>
</dbReference>
<evidence type="ECO:0000256" key="2">
    <source>
        <dbReference type="ARBA" id="ARBA00022603"/>
    </source>
</evidence>
<evidence type="ECO:0000256" key="4">
    <source>
        <dbReference type="ARBA" id="ARBA00022691"/>
    </source>
</evidence>
<keyword evidence="5" id="KW-0680">Restriction system</keyword>
<accession>A0A6P0H2S3</accession>
<evidence type="ECO:0000313" key="10">
    <source>
        <dbReference type="Proteomes" id="UP000468828"/>
    </source>
</evidence>
<sequence length="390" mass="42341">MHDRPILGLFAGIGGLELGLRQAGLRGPTELYERWVPARAVLSHQLPEAKLSRDVTELSGFDEAAIVTAGFPCTDLSQAGRTTGLDGEASGLIRRILQLLAQSSPEWVLIENVPNMLRLGRGSAIQEITASLEAAGYAWAYRTIDSRSFGLAQRRKRVYLLASAVHDPAAVLFREDDPSEEPDGAARGAWRDSAYGFYSTEGNRGVGWAVDAVPTLKGSTTVSIASPPAVWVPGHESGRRIVRPSIEAAEVLQGFPAGWTESAPPRDRWKLVGNAVSVPVAAWIGEGLLSTSKAEAAIDGYDKSPHVPGSSWPRAAAHVDGKIWDVAVSEWPRSPTGENRHLVTVLDRYGSEPLSYRATRGFRDRLKRSNLRHKAEFMAALDEHVMLTAR</sequence>
<dbReference type="GO" id="GO:0003677">
    <property type="term" value="F:DNA binding"/>
    <property type="evidence" value="ECO:0007669"/>
    <property type="project" value="TreeGrafter"/>
</dbReference>
<protein>
    <recommendedName>
        <fullName evidence="1">DNA (cytosine-5-)-methyltransferase</fullName>
        <ecNumber evidence="1">2.1.1.37</ecNumber>
    </recommendedName>
</protein>
<feature type="active site" evidence="6">
    <location>
        <position position="73"/>
    </location>
</feature>
<dbReference type="InterPro" id="IPR031303">
    <property type="entry name" value="C5_meth_CS"/>
</dbReference>
<gene>
    <name evidence="9" type="primary">dcm</name>
    <name evidence="9" type="ORF">G3R41_00765</name>
    <name evidence="8" type="ORF">GCU67_00765</name>
</gene>
<evidence type="ECO:0000256" key="6">
    <source>
        <dbReference type="PROSITE-ProRule" id="PRU01016"/>
    </source>
</evidence>
<reference evidence="8 10" key="1">
    <citation type="submission" date="2020-01" db="EMBL/GenBank/DDBJ databases">
        <title>the WGS Modestobacter muralis CPCC 204518.</title>
        <authorList>
            <person name="Jiang Z."/>
        </authorList>
    </citation>
    <scope>NUCLEOTIDE SEQUENCE [LARGE SCALE GENOMIC DNA]</scope>
    <source>
        <strain evidence="8 10">DSM 100205</strain>
    </source>
</reference>
<dbReference type="AlphaFoldDB" id="A0A6P0H2S3"/>
<evidence type="ECO:0000256" key="7">
    <source>
        <dbReference type="RuleBase" id="RU000416"/>
    </source>
</evidence>
<dbReference type="NCBIfam" id="TIGR00675">
    <property type="entry name" value="dcm"/>
    <property type="match status" value="1"/>
</dbReference>
<keyword evidence="2 6" id="KW-0489">Methyltransferase</keyword>
<dbReference type="PROSITE" id="PS51679">
    <property type="entry name" value="SAM_MT_C5"/>
    <property type="match status" value="1"/>
</dbReference>
<dbReference type="InterPro" id="IPR029063">
    <property type="entry name" value="SAM-dependent_MTases_sf"/>
</dbReference>
<dbReference type="GO" id="GO:0003886">
    <property type="term" value="F:DNA (cytosine-5-)-methyltransferase activity"/>
    <property type="evidence" value="ECO:0007669"/>
    <property type="project" value="UniProtKB-EC"/>
</dbReference>
<dbReference type="PANTHER" id="PTHR10629:SF50">
    <property type="entry name" value="DNA (CYTOSINE-5)-METHYLTRANSFERASE CMT3"/>
    <property type="match status" value="1"/>
</dbReference>
<dbReference type="EMBL" id="JAAGWB010000003">
    <property type="protein sequence ID" value="NEN49475.1"/>
    <property type="molecule type" value="Genomic_DNA"/>
</dbReference>
<dbReference type="InterPro" id="IPR050390">
    <property type="entry name" value="C5-Methyltransferase"/>
</dbReference>
<name>A0A6P0H2S3_9ACTN</name>
<dbReference type="GO" id="GO:0032259">
    <property type="term" value="P:methylation"/>
    <property type="evidence" value="ECO:0007669"/>
    <property type="project" value="UniProtKB-KW"/>
</dbReference>
<keyword evidence="10" id="KW-1185">Reference proteome</keyword>
<reference evidence="9 11" key="2">
    <citation type="submission" date="2020-02" db="EMBL/GenBank/DDBJ databases">
        <title>The WGS of Modestobacter muralis DSM 100205.</title>
        <authorList>
            <person name="Jiang Z."/>
        </authorList>
    </citation>
    <scope>NUCLEOTIDE SEQUENCE [LARGE SCALE GENOMIC DNA]</scope>
    <source>
        <strain evidence="9 11">DSM 100205</strain>
    </source>
</reference>
<evidence type="ECO:0000313" key="11">
    <source>
        <dbReference type="Proteomes" id="UP000471152"/>
    </source>
</evidence>
<dbReference type="Pfam" id="PF00145">
    <property type="entry name" value="DNA_methylase"/>
    <property type="match status" value="1"/>
</dbReference>
<dbReference type="EMBL" id="JAAGWH010000003">
    <property type="protein sequence ID" value="NEK92708.1"/>
    <property type="molecule type" value="Genomic_DNA"/>
</dbReference>
<dbReference type="Proteomes" id="UP000471152">
    <property type="component" value="Unassembled WGS sequence"/>
</dbReference>
<evidence type="ECO:0000313" key="8">
    <source>
        <dbReference type="EMBL" id="NEK92708.1"/>
    </source>
</evidence>
<dbReference type="Gene3D" id="3.40.50.150">
    <property type="entry name" value="Vaccinia Virus protein VP39"/>
    <property type="match status" value="1"/>
</dbReference>
<evidence type="ECO:0000256" key="1">
    <source>
        <dbReference type="ARBA" id="ARBA00011975"/>
    </source>
</evidence>
<comment type="caution">
    <text evidence="9">The sequence shown here is derived from an EMBL/GenBank/DDBJ whole genome shotgun (WGS) entry which is preliminary data.</text>
</comment>
<organism evidence="9 11">
    <name type="scientific">Modestobacter muralis</name>
    <dbReference type="NCBI Taxonomy" id="1608614"/>
    <lineage>
        <taxon>Bacteria</taxon>
        <taxon>Bacillati</taxon>
        <taxon>Actinomycetota</taxon>
        <taxon>Actinomycetes</taxon>
        <taxon>Geodermatophilales</taxon>
        <taxon>Geodermatophilaceae</taxon>
        <taxon>Modestobacter</taxon>
    </lineage>
</organism>
<dbReference type="GO" id="GO:0044027">
    <property type="term" value="P:negative regulation of gene expression via chromosomal CpG island methylation"/>
    <property type="evidence" value="ECO:0007669"/>
    <property type="project" value="TreeGrafter"/>
</dbReference>
<comment type="similarity">
    <text evidence="6 7">Belongs to the class I-like SAM-binding methyltransferase superfamily. C5-methyltransferase family.</text>
</comment>
<evidence type="ECO:0000313" key="9">
    <source>
        <dbReference type="EMBL" id="NEN49475.1"/>
    </source>
</evidence>
<keyword evidence="4 6" id="KW-0949">S-adenosyl-L-methionine</keyword>
<evidence type="ECO:0000256" key="3">
    <source>
        <dbReference type="ARBA" id="ARBA00022679"/>
    </source>
</evidence>
<proteinExistence type="inferred from homology"/>
<dbReference type="GO" id="GO:0009307">
    <property type="term" value="P:DNA restriction-modification system"/>
    <property type="evidence" value="ECO:0007669"/>
    <property type="project" value="UniProtKB-KW"/>
</dbReference>